<keyword evidence="2" id="KW-0677">Repeat</keyword>
<keyword evidence="1" id="KW-0433">Leucine-rich repeat</keyword>
<reference evidence="4 5" key="1">
    <citation type="submission" date="2018-10" db="EMBL/GenBank/DDBJ databases">
        <authorList>
            <consortium name="IHU Genomes"/>
        </authorList>
    </citation>
    <scope>NUCLEOTIDE SEQUENCE [LARGE SCALE GENOMIC DNA]</scope>
    <source>
        <strain evidence="4 5">A1</strain>
    </source>
</reference>
<feature type="compositionally biased region" description="Basic and acidic residues" evidence="3">
    <location>
        <begin position="1"/>
        <end position="13"/>
    </location>
</feature>
<dbReference type="SUPFAM" id="SSF52058">
    <property type="entry name" value="L domain-like"/>
    <property type="match status" value="1"/>
</dbReference>
<evidence type="ECO:0000256" key="2">
    <source>
        <dbReference type="ARBA" id="ARBA00022737"/>
    </source>
</evidence>
<evidence type="ECO:0000313" key="4">
    <source>
        <dbReference type="EMBL" id="VBB18488.1"/>
    </source>
</evidence>
<evidence type="ECO:0000313" key="5">
    <source>
        <dbReference type="Proteomes" id="UP000594342"/>
    </source>
</evidence>
<protein>
    <submittedName>
        <fullName evidence="4">E3 ubiquitin-protein ligase</fullName>
    </submittedName>
</protein>
<accession>A0A5K0U908</accession>
<dbReference type="Proteomes" id="UP000594342">
    <property type="component" value="Unassembled WGS sequence"/>
</dbReference>
<dbReference type="EMBL" id="UPSH01000001">
    <property type="protein sequence ID" value="VBB18488.1"/>
    <property type="molecule type" value="Genomic_DNA"/>
</dbReference>
<gene>
    <name evidence="4" type="ORF">YASMINEVIRUS_951</name>
</gene>
<evidence type="ECO:0000256" key="1">
    <source>
        <dbReference type="ARBA" id="ARBA00022614"/>
    </source>
</evidence>
<comment type="caution">
    <text evidence="4">The sequence shown here is derived from an EMBL/GenBank/DDBJ whole genome shotgun (WGS) entry which is preliminary data.</text>
</comment>
<organism evidence="4 5">
    <name type="scientific">Yasminevirus sp. GU-2018</name>
    <dbReference type="NCBI Taxonomy" id="2420051"/>
    <lineage>
        <taxon>Viruses</taxon>
        <taxon>Varidnaviria</taxon>
        <taxon>Bamfordvirae</taxon>
        <taxon>Nucleocytoviricota</taxon>
        <taxon>Megaviricetes</taxon>
        <taxon>Imitervirales</taxon>
        <taxon>Mimiviridae</taxon>
        <taxon>Klosneuvirinae</taxon>
        <taxon>Yasminevirus</taxon>
        <taxon>Yasminevirus saudimassiliense</taxon>
    </lineage>
</organism>
<sequence>MTDRRHKRGEDSLRNVSVRDILGAGEPKNHRTYGGTHSTHSDDGEDGDDENFFVEEGSYSTRNVMNGYEQSDEDDMIDSVDVDADNLDDRWDDDVSSYEDMDEALARESASRELFEDRKTSENLNFFGSMNKNEFNTHKSVYMQQTPSYGSAQLMAQSMTQSTSQSVSQSIAQLQSRAPSIVNPSLNRFNAVITSYLSKPTGTLVLKDLLLESLPDIMKTMTDIKHLSIVQCELGQLKNLPPNLITLDIKCNKLVSLTNDDLPASLVELNANKNFIDFIDLTRMFNIKILNLSNNSLRQVVGFPPNTEDLTLTTTRFNNVASLKGLKNLKILKLNASSVDNLDDLPDTIVDLSISRLTLFGGPSKRPGFIQKLPAGLMKLVCHSGKLTEFGFTEFPSGLIHLDLYDNELVTLPKLPNVMTYVDLSKNNLVSVANVPTNIENYECLQNSFLKFTPEQMKILEHLKTQPQTTIKLNDDDDSGDADWLDFMTPRSVQMNENSRVRFGNDFGNFDYSDQPITFGTRSDQQQNQSQYQGMSMTQNPIHDRTLGYVDRRGGVDGVGSTGGVDLRNQMQNYFGNMRENQGGGAMNGPAQGGFGNFGSRSVFESRFGERASNLPARPQVPPYVARLMGSDGFVPTKDRQRKIRHQHIYYV</sequence>
<evidence type="ECO:0000256" key="3">
    <source>
        <dbReference type="SAM" id="MobiDB-lite"/>
    </source>
</evidence>
<dbReference type="InterPro" id="IPR051071">
    <property type="entry name" value="LRR-bact_E3_ubiq_ligases"/>
</dbReference>
<name>A0A5K0U908_9VIRU</name>
<dbReference type="Gene3D" id="3.80.10.10">
    <property type="entry name" value="Ribonuclease Inhibitor"/>
    <property type="match status" value="1"/>
</dbReference>
<dbReference type="PANTHER" id="PTHR47114:SF2">
    <property type="entry name" value="OLIGODENDROCYTE-MYELIN GLYCOPROTEIN"/>
    <property type="match status" value="1"/>
</dbReference>
<dbReference type="InterPro" id="IPR032675">
    <property type="entry name" value="LRR_dom_sf"/>
</dbReference>
<proteinExistence type="predicted"/>
<feature type="region of interest" description="Disordered" evidence="3">
    <location>
        <begin position="1"/>
        <end position="51"/>
    </location>
</feature>
<keyword evidence="5" id="KW-1185">Reference proteome</keyword>
<dbReference type="PANTHER" id="PTHR47114">
    <property type="match status" value="1"/>
</dbReference>